<evidence type="ECO:0000256" key="5">
    <source>
        <dbReference type="ARBA" id="ARBA00023004"/>
    </source>
</evidence>
<comment type="similarity">
    <text evidence="2 7">Belongs to the cytochrome P450 family.</text>
</comment>
<comment type="caution">
    <text evidence="8">The sequence shown here is derived from an EMBL/GenBank/DDBJ whole genome shotgun (WGS) entry which is preliminary data.</text>
</comment>
<name>A0AAE0H841_9PEZI</name>
<evidence type="ECO:0000256" key="2">
    <source>
        <dbReference type="ARBA" id="ARBA00010617"/>
    </source>
</evidence>
<dbReference type="Pfam" id="PF00067">
    <property type="entry name" value="p450"/>
    <property type="match status" value="1"/>
</dbReference>
<evidence type="ECO:0000256" key="7">
    <source>
        <dbReference type="RuleBase" id="RU000461"/>
    </source>
</evidence>
<dbReference type="GO" id="GO:0016705">
    <property type="term" value="F:oxidoreductase activity, acting on paired donors, with incorporation or reduction of molecular oxygen"/>
    <property type="evidence" value="ECO:0007669"/>
    <property type="project" value="InterPro"/>
</dbReference>
<dbReference type="GO" id="GO:0020037">
    <property type="term" value="F:heme binding"/>
    <property type="evidence" value="ECO:0007669"/>
    <property type="project" value="InterPro"/>
</dbReference>
<evidence type="ECO:0000256" key="1">
    <source>
        <dbReference type="ARBA" id="ARBA00001971"/>
    </source>
</evidence>
<feature type="binding site" description="axial binding residue" evidence="6">
    <location>
        <position position="464"/>
    </location>
    <ligand>
        <name>heme</name>
        <dbReference type="ChEBI" id="CHEBI:30413"/>
    </ligand>
    <ligandPart>
        <name>Fe</name>
        <dbReference type="ChEBI" id="CHEBI:18248"/>
    </ligandPart>
</feature>
<keyword evidence="5 6" id="KW-0408">Iron</keyword>
<evidence type="ECO:0000313" key="8">
    <source>
        <dbReference type="EMBL" id="KAK3291718.1"/>
    </source>
</evidence>
<dbReference type="InterPro" id="IPR001128">
    <property type="entry name" value="Cyt_P450"/>
</dbReference>
<dbReference type="GeneID" id="87844696"/>
<dbReference type="PRINTS" id="PR00463">
    <property type="entry name" value="EP450I"/>
</dbReference>
<sequence>MNNATVTGNSGLADQLGVLELGWSWVQFHPWTTLLALLITNLTWTKYRTGLRHIPGPWLASFSSLWKLRATWNQNMHRENVRVHEDYGPIVRIGPNHVSVSDPESMQTIYGIKNVYRKSAFFPLAEAVYRGKFLPTLFTTQSNEYHAKLKRGSARAFSMDVVVGLEEYCNKCIKVLVQRLREVSDGGKNPVNPVAWMQYFAFDVLGEINFSKDLGFLESGTDKDNIIAAIGGILGYVSFIGQIPYMHKFLLGNPFLAKIPAVEKSNQVLQFSLQQIEDRQRNPVPRKDILNQLLDTHRNDPESLSLDEVIAITTTNVIAGSDTTAVSLSSVIYYLSKYPEARQRLLDEMTHAQQHGLASNPITYAEAIKLPYLSAVINEAMRIHPATGFILERLVPKGGVTLHGVYLPENTVVGVNSWVLHRNKDVFGEDVHSFRPERWIDGDEARIKEMKRNLFTFGAGPRGCIGKNISILEMWKVVFELYRNFDISLASDKEWTVNGTWFTAQSNVAAIFKPKSQ</sequence>
<dbReference type="PRINTS" id="PR00385">
    <property type="entry name" value="P450"/>
</dbReference>
<dbReference type="InterPro" id="IPR002401">
    <property type="entry name" value="Cyt_P450_E_grp-I"/>
</dbReference>
<gene>
    <name evidence="8" type="ORF">B0H64DRAFT_468386</name>
</gene>
<reference evidence="8" key="1">
    <citation type="journal article" date="2023" name="Mol. Phylogenet. Evol.">
        <title>Genome-scale phylogeny and comparative genomics of the fungal order Sordariales.</title>
        <authorList>
            <person name="Hensen N."/>
            <person name="Bonometti L."/>
            <person name="Westerberg I."/>
            <person name="Brannstrom I.O."/>
            <person name="Guillou S."/>
            <person name="Cros-Aarteil S."/>
            <person name="Calhoun S."/>
            <person name="Haridas S."/>
            <person name="Kuo A."/>
            <person name="Mondo S."/>
            <person name="Pangilinan J."/>
            <person name="Riley R."/>
            <person name="LaButti K."/>
            <person name="Andreopoulos B."/>
            <person name="Lipzen A."/>
            <person name="Chen C."/>
            <person name="Yan M."/>
            <person name="Daum C."/>
            <person name="Ng V."/>
            <person name="Clum A."/>
            <person name="Steindorff A."/>
            <person name="Ohm R.A."/>
            <person name="Martin F."/>
            <person name="Silar P."/>
            <person name="Natvig D.O."/>
            <person name="Lalanne C."/>
            <person name="Gautier V."/>
            <person name="Ament-Velasquez S.L."/>
            <person name="Kruys A."/>
            <person name="Hutchinson M.I."/>
            <person name="Powell A.J."/>
            <person name="Barry K."/>
            <person name="Miller A.N."/>
            <person name="Grigoriev I.V."/>
            <person name="Debuchy R."/>
            <person name="Gladieux P."/>
            <person name="Hiltunen Thoren M."/>
            <person name="Johannesson H."/>
        </authorList>
    </citation>
    <scope>NUCLEOTIDE SEQUENCE</scope>
    <source>
        <strain evidence="8">CBS 168.71</strain>
    </source>
</reference>
<keyword evidence="7" id="KW-0503">Monooxygenase</keyword>
<keyword evidence="7" id="KW-0560">Oxidoreductase</keyword>
<dbReference type="SUPFAM" id="SSF48264">
    <property type="entry name" value="Cytochrome P450"/>
    <property type="match status" value="1"/>
</dbReference>
<evidence type="ECO:0000256" key="4">
    <source>
        <dbReference type="ARBA" id="ARBA00022723"/>
    </source>
</evidence>
<dbReference type="FunFam" id="1.10.630.10:FF:000050">
    <property type="entry name" value="Cytochrome P450 monooxygenase"/>
    <property type="match status" value="1"/>
</dbReference>
<dbReference type="Proteomes" id="UP001278766">
    <property type="component" value="Unassembled WGS sequence"/>
</dbReference>
<accession>A0AAE0H841</accession>
<dbReference type="GO" id="GO:0004497">
    <property type="term" value="F:monooxygenase activity"/>
    <property type="evidence" value="ECO:0007669"/>
    <property type="project" value="UniProtKB-KW"/>
</dbReference>
<dbReference type="CDD" id="cd11060">
    <property type="entry name" value="CYP57A1-like"/>
    <property type="match status" value="1"/>
</dbReference>
<keyword evidence="9" id="KW-1185">Reference proteome</keyword>
<dbReference type="InterPro" id="IPR017972">
    <property type="entry name" value="Cyt_P450_CS"/>
</dbReference>
<dbReference type="PANTHER" id="PTHR24305">
    <property type="entry name" value="CYTOCHROME P450"/>
    <property type="match status" value="1"/>
</dbReference>
<evidence type="ECO:0000256" key="6">
    <source>
        <dbReference type="PIRSR" id="PIRSR602401-1"/>
    </source>
</evidence>
<dbReference type="RefSeq" id="XP_062655232.1">
    <property type="nucleotide sequence ID" value="XM_062807748.1"/>
</dbReference>
<organism evidence="8 9">
    <name type="scientific">Chaetomium fimeti</name>
    <dbReference type="NCBI Taxonomy" id="1854472"/>
    <lineage>
        <taxon>Eukaryota</taxon>
        <taxon>Fungi</taxon>
        <taxon>Dikarya</taxon>
        <taxon>Ascomycota</taxon>
        <taxon>Pezizomycotina</taxon>
        <taxon>Sordariomycetes</taxon>
        <taxon>Sordariomycetidae</taxon>
        <taxon>Sordariales</taxon>
        <taxon>Chaetomiaceae</taxon>
        <taxon>Chaetomium</taxon>
    </lineage>
</organism>
<dbReference type="PROSITE" id="PS00086">
    <property type="entry name" value="CYTOCHROME_P450"/>
    <property type="match status" value="1"/>
</dbReference>
<comment type="cofactor">
    <cofactor evidence="1 6">
        <name>heme</name>
        <dbReference type="ChEBI" id="CHEBI:30413"/>
    </cofactor>
</comment>
<dbReference type="Gene3D" id="1.10.630.10">
    <property type="entry name" value="Cytochrome P450"/>
    <property type="match status" value="1"/>
</dbReference>
<dbReference type="EMBL" id="JAUEPN010000008">
    <property type="protein sequence ID" value="KAK3291718.1"/>
    <property type="molecule type" value="Genomic_DNA"/>
</dbReference>
<dbReference type="GO" id="GO:0005506">
    <property type="term" value="F:iron ion binding"/>
    <property type="evidence" value="ECO:0007669"/>
    <property type="project" value="InterPro"/>
</dbReference>
<protein>
    <submittedName>
        <fullName evidence="8">Cytochrome P450</fullName>
    </submittedName>
</protein>
<keyword evidence="3 6" id="KW-0349">Heme</keyword>
<dbReference type="InterPro" id="IPR050121">
    <property type="entry name" value="Cytochrome_P450_monoxygenase"/>
</dbReference>
<dbReference type="PANTHER" id="PTHR24305:SF232">
    <property type="entry name" value="P450, PUTATIVE (EUROFUNG)-RELATED"/>
    <property type="match status" value="1"/>
</dbReference>
<proteinExistence type="inferred from homology"/>
<dbReference type="InterPro" id="IPR036396">
    <property type="entry name" value="Cyt_P450_sf"/>
</dbReference>
<dbReference type="AlphaFoldDB" id="A0AAE0H841"/>
<keyword evidence="4 6" id="KW-0479">Metal-binding</keyword>
<evidence type="ECO:0000256" key="3">
    <source>
        <dbReference type="ARBA" id="ARBA00022617"/>
    </source>
</evidence>
<reference evidence="8" key="2">
    <citation type="submission" date="2023-06" db="EMBL/GenBank/DDBJ databases">
        <authorList>
            <consortium name="Lawrence Berkeley National Laboratory"/>
            <person name="Haridas S."/>
            <person name="Hensen N."/>
            <person name="Bonometti L."/>
            <person name="Westerberg I."/>
            <person name="Brannstrom I.O."/>
            <person name="Guillou S."/>
            <person name="Cros-Aarteil S."/>
            <person name="Calhoun S."/>
            <person name="Kuo A."/>
            <person name="Mondo S."/>
            <person name="Pangilinan J."/>
            <person name="Riley R."/>
            <person name="Labutti K."/>
            <person name="Andreopoulos B."/>
            <person name="Lipzen A."/>
            <person name="Chen C."/>
            <person name="Yanf M."/>
            <person name="Daum C."/>
            <person name="Ng V."/>
            <person name="Clum A."/>
            <person name="Steindorff A."/>
            <person name="Ohm R."/>
            <person name="Martin F."/>
            <person name="Silar P."/>
            <person name="Natvig D."/>
            <person name="Lalanne C."/>
            <person name="Gautier V."/>
            <person name="Ament-Velasquez S.L."/>
            <person name="Kruys A."/>
            <person name="Hutchinson M.I."/>
            <person name="Powell A.J."/>
            <person name="Barry K."/>
            <person name="Miller A.N."/>
            <person name="Grigoriev I.V."/>
            <person name="Debuchy R."/>
            <person name="Gladieux P."/>
            <person name="Thoren M.H."/>
            <person name="Johannesson H."/>
        </authorList>
    </citation>
    <scope>NUCLEOTIDE SEQUENCE</scope>
    <source>
        <strain evidence="8">CBS 168.71</strain>
    </source>
</reference>
<evidence type="ECO:0000313" key="9">
    <source>
        <dbReference type="Proteomes" id="UP001278766"/>
    </source>
</evidence>